<reference evidence="3" key="1">
    <citation type="submission" date="2025-08" db="UniProtKB">
        <authorList>
            <consortium name="RefSeq"/>
        </authorList>
    </citation>
    <scope>IDENTIFICATION</scope>
</reference>
<keyword evidence="2" id="KW-1185">Reference proteome</keyword>
<dbReference type="RefSeq" id="XP_039130264.1">
    <property type="nucleotide sequence ID" value="XM_039274330.1"/>
</dbReference>
<feature type="transmembrane region" description="Helical" evidence="1">
    <location>
        <begin position="55"/>
        <end position="76"/>
    </location>
</feature>
<keyword evidence="1" id="KW-0472">Membrane</keyword>
<dbReference type="GeneID" id="120266688"/>
<keyword evidence="1" id="KW-0812">Transmembrane</keyword>
<evidence type="ECO:0000313" key="2">
    <source>
        <dbReference type="Proteomes" id="UP001515500"/>
    </source>
</evidence>
<name>A0AB40BS54_DIOCR</name>
<gene>
    <name evidence="3" type="primary">LOC120266688</name>
</gene>
<evidence type="ECO:0000313" key="3">
    <source>
        <dbReference type="RefSeq" id="XP_039130264.1"/>
    </source>
</evidence>
<protein>
    <submittedName>
        <fullName evidence="3">Protein DETOXIFICATION 41-like</fullName>
    </submittedName>
</protein>
<sequence length="110" mass="12150">MAMGEDVENGVTRQGLLVDIEETSRASEELLVWEPVLWNTKWRLAVWEFKNLGTLSWATVVITMFNFMLNLITLMFVGHFGALALAGASVTNAGIRALAFGIMPSPIYTS</sequence>
<keyword evidence="1" id="KW-1133">Transmembrane helix</keyword>
<evidence type="ECO:0000256" key="1">
    <source>
        <dbReference type="SAM" id="Phobius"/>
    </source>
</evidence>
<proteinExistence type="predicted"/>
<dbReference type="Proteomes" id="UP001515500">
    <property type="component" value="Chromosome 8"/>
</dbReference>
<feature type="transmembrane region" description="Helical" evidence="1">
    <location>
        <begin position="83"/>
        <end position="103"/>
    </location>
</feature>
<organism evidence="2 3">
    <name type="scientific">Dioscorea cayennensis subsp. rotundata</name>
    <name type="common">White Guinea yam</name>
    <name type="synonym">Dioscorea rotundata</name>
    <dbReference type="NCBI Taxonomy" id="55577"/>
    <lineage>
        <taxon>Eukaryota</taxon>
        <taxon>Viridiplantae</taxon>
        <taxon>Streptophyta</taxon>
        <taxon>Embryophyta</taxon>
        <taxon>Tracheophyta</taxon>
        <taxon>Spermatophyta</taxon>
        <taxon>Magnoliopsida</taxon>
        <taxon>Liliopsida</taxon>
        <taxon>Dioscoreales</taxon>
        <taxon>Dioscoreaceae</taxon>
        <taxon>Dioscorea</taxon>
    </lineage>
</organism>
<dbReference type="AlphaFoldDB" id="A0AB40BS54"/>
<accession>A0AB40BS54</accession>